<proteinExistence type="predicted"/>
<sequence>NAFDYWGKGTMVTVSSGKKQFQ</sequence>
<protein>
    <submittedName>
        <fullName evidence="1">Uncharacterized protein</fullName>
    </submittedName>
</protein>
<dbReference type="Ensembl" id="ENSAMXT00000037443.1">
    <property type="protein sequence ID" value="ENSAMXP00000047353.1"/>
    <property type="gene ID" value="ENSAMXG00000039765.1"/>
</dbReference>
<dbReference type="SUPFAM" id="SSF48726">
    <property type="entry name" value="Immunoglobulin"/>
    <property type="match status" value="1"/>
</dbReference>
<reference evidence="1" key="3">
    <citation type="submission" date="2025-08" db="UniProtKB">
        <authorList>
            <consortium name="Ensembl"/>
        </authorList>
    </citation>
    <scope>IDENTIFICATION</scope>
</reference>
<reference evidence="2" key="2">
    <citation type="journal article" date="2014" name="Nat. Commun.">
        <title>The cavefish genome reveals candidate genes for eye loss.</title>
        <authorList>
            <person name="McGaugh S.E."/>
            <person name="Gross J.B."/>
            <person name="Aken B."/>
            <person name="Blin M."/>
            <person name="Borowsky R."/>
            <person name="Chalopin D."/>
            <person name="Hinaux H."/>
            <person name="Jeffery W.R."/>
            <person name="Keene A."/>
            <person name="Ma L."/>
            <person name="Minx P."/>
            <person name="Murphy D."/>
            <person name="O'Quin K.E."/>
            <person name="Retaux S."/>
            <person name="Rohner N."/>
            <person name="Searle S.M."/>
            <person name="Stahl B.A."/>
            <person name="Tabin C."/>
            <person name="Volff J.N."/>
            <person name="Yoshizawa M."/>
            <person name="Warren W.C."/>
        </authorList>
    </citation>
    <scope>NUCLEOTIDE SEQUENCE [LARGE SCALE GENOMIC DNA]</scope>
    <source>
        <strain evidence="2">female</strain>
    </source>
</reference>
<dbReference type="InParanoid" id="A0A3B1JYJ3"/>
<evidence type="ECO:0000313" key="2">
    <source>
        <dbReference type="Proteomes" id="UP000018467"/>
    </source>
</evidence>
<keyword evidence="2" id="KW-1185">Reference proteome</keyword>
<evidence type="ECO:0000313" key="1">
    <source>
        <dbReference type="Ensembl" id="ENSAMXP00000047353.1"/>
    </source>
</evidence>
<reference evidence="1" key="4">
    <citation type="submission" date="2025-09" db="UniProtKB">
        <authorList>
            <consortium name="Ensembl"/>
        </authorList>
    </citation>
    <scope>IDENTIFICATION</scope>
</reference>
<dbReference type="Bgee" id="ENSAMXG00000039765">
    <property type="expression patterns" value="Expressed in camera-type eye and 12 other cell types or tissues"/>
</dbReference>
<accession>A0A3B1JYJ3</accession>
<dbReference type="Proteomes" id="UP000018467">
    <property type="component" value="Unassembled WGS sequence"/>
</dbReference>
<name>A0A3B1JYJ3_ASTMX</name>
<organism evidence="1 2">
    <name type="scientific">Astyanax mexicanus</name>
    <name type="common">Blind cave fish</name>
    <name type="synonym">Astyanax fasciatus mexicanus</name>
    <dbReference type="NCBI Taxonomy" id="7994"/>
    <lineage>
        <taxon>Eukaryota</taxon>
        <taxon>Metazoa</taxon>
        <taxon>Chordata</taxon>
        <taxon>Craniata</taxon>
        <taxon>Vertebrata</taxon>
        <taxon>Euteleostomi</taxon>
        <taxon>Actinopterygii</taxon>
        <taxon>Neopterygii</taxon>
        <taxon>Teleostei</taxon>
        <taxon>Ostariophysi</taxon>
        <taxon>Characiformes</taxon>
        <taxon>Characoidei</taxon>
        <taxon>Acestrorhamphidae</taxon>
        <taxon>Acestrorhamphinae</taxon>
        <taxon>Astyanax</taxon>
    </lineage>
</organism>
<dbReference type="InterPro" id="IPR036179">
    <property type="entry name" value="Ig-like_dom_sf"/>
</dbReference>
<reference evidence="2" key="1">
    <citation type="submission" date="2013-03" db="EMBL/GenBank/DDBJ databases">
        <authorList>
            <person name="Jeffery W."/>
            <person name="Warren W."/>
            <person name="Wilson R.K."/>
        </authorList>
    </citation>
    <scope>NUCLEOTIDE SEQUENCE</scope>
    <source>
        <strain evidence="2">female</strain>
    </source>
</reference>
<dbReference type="AlphaFoldDB" id="A0A3B1JYJ3"/>